<evidence type="ECO:0000313" key="3">
    <source>
        <dbReference type="EMBL" id="MYG37478.1"/>
    </source>
</evidence>
<sequence>MPDRWRLCWRPLSLWRWRRDGEQRHDQGLHVELENPHGQQAAGEISPLPERRRSGADPLHGGHLQALQRQLEPLDFTAGHQRLDHWLRHMACRHPCTAFALGSALWRLDQQRHRDSAGPLPAGGGNPAAGSAWPTVGLLPSGPLALTALERGLARGWRCWKWKIGALPWRQEQPLLAALLSRLEAVDGTLRLDANGRLNAAELSPWLEAAADPRICWLEQPLAPTDPLLERLLGSPPIPDVQLALDESLTQLDQVEELLRAPPDNRPLLVIKPSQLGDPRRVASLLRAWPGRCVISTGFEGRLGQAVVHDLAKLAAAGGSPAPGLGATA</sequence>
<reference evidence="3" key="1">
    <citation type="submission" date="2019-09" db="EMBL/GenBank/DDBJ databases">
        <title>Characterisation of the sponge microbiome using genome-centric metagenomics.</title>
        <authorList>
            <person name="Engelberts J.P."/>
            <person name="Robbins S.J."/>
            <person name="De Goeij J.M."/>
            <person name="Aranda M."/>
            <person name="Bell S.C."/>
            <person name="Webster N.S."/>
        </authorList>
    </citation>
    <scope>NUCLEOTIDE SEQUENCE</scope>
    <source>
        <strain evidence="3">SB0676_bin_10</strain>
    </source>
</reference>
<organism evidence="3">
    <name type="scientific">Synechococcus sp. SB0676_bin_10</name>
    <dbReference type="NCBI Taxonomy" id="2604869"/>
    <lineage>
        <taxon>Bacteria</taxon>
        <taxon>Bacillati</taxon>
        <taxon>Cyanobacteriota</taxon>
        <taxon>Cyanophyceae</taxon>
        <taxon>Synechococcales</taxon>
        <taxon>Synechococcaceae</taxon>
        <taxon>Synechococcus</taxon>
    </lineage>
</organism>
<dbReference type="Pfam" id="PF13378">
    <property type="entry name" value="MR_MLE_C"/>
    <property type="match status" value="1"/>
</dbReference>
<protein>
    <recommendedName>
        <fullName evidence="2">Mandelate racemase/muconate lactonizing enzyme C-terminal domain-containing protein</fullName>
    </recommendedName>
</protein>
<name>A0A6B1F557_9SYNE</name>
<accession>A0A6B1F557</accession>
<dbReference type="EMBL" id="VYDO01000010">
    <property type="protein sequence ID" value="MYG37478.1"/>
    <property type="molecule type" value="Genomic_DNA"/>
</dbReference>
<dbReference type="SUPFAM" id="SSF54826">
    <property type="entry name" value="Enolase N-terminal domain-like"/>
    <property type="match status" value="1"/>
</dbReference>
<comment type="caution">
    <text evidence="3">The sequence shown here is derived from an EMBL/GenBank/DDBJ whole genome shotgun (WGS) entry which is preliminary data.</text>
</comment>
<dbReference type="SMART" id="SM00922">
    <property type="entry name" value="MR_MLE"/>
    <property type="match status" value="1"/>
</dbReference>
<proteinExistence type="predicted"/>
<evidence type="ECO:0000256" key="1">
    <source>
        <dbReference type="SAM" id="MobiDB-lite"/>
    </source>
</evidence>
<dbReference type="InterPro" id="IPR029065">
    <property type="entry name" value="Enolase_C-like"/>
</dbReference>
<dbReference type="InterPro" id="IPR029017">
    <property type="entry name" value="Enolase-like_N"/>
</dbReference>
<dbReference type="Gene3D" id="3.30.390.10">
    <property type="entry name" value="Enolase-like, N-terminal domain"/>
    <property type="match status" value="1"/>
</dbReference>
<dbReference type="SUPFAM" id="SSF51604">
    <property type="entry name" value="Enolase C-terminal domain-like"/>
    <property type="match status" value="1"/>
</dbReference>
<gene>
    <name evidence="3" type="ORF">F4162_00255</name>
</gene>
<dbReference type="AlphaFoldDB" id="A0A6B1F557"/>
<dbReference type="InterPro" id="IPR013342">
    <property type="entry name" value="Mandelate_racemase_C"/>
</dbReference>
<dbReference type="Gene3D" id="3.20.20.120">
    <property type="entry name" value="Enolase-like C-terminal domain"/>
    <property type="match status" value="1"/>
</dbReference>
<dbReference type="InterPro" id="IPR036849">
    <property type="entry name" value="Enolase-like_C_sf"/>
</dbReference>
<feature type="domain" description="Mandelate racemase/muconate lactonizing enzyme C-terminal" evidence="2">
    <location>
        <begin position="143"/>
        <end position="239"/>
    </location>
</feature>
<evidence type="ECO:0000259" key="2">
    <source>
        <dbReference type="SMART" id="SM00922"/>
    </source>
</evidence>
<feature type="region of interest" description="Disordered" evidence="1">
    <location>
        <begin position="31"/>
        <end position="61"/>
    </location>
</feature>